<reference evidence="1 2" key="1">
    <citation type="journal article" date="2013" name="Genome Biol.">
        <title>Genome of Acanthamoeba castellanii highlights extensive lateral gene transfer and early evolution of tyrosine kinase signaling.</title>
        <authorList>
            <person name="Clarke M."/>
            <person name="Lohan A.J."/>
            <person name="Liu B."/>
            <person name="Lagkouvardos I."/>
            <person name="Roy S."/>
            <person name="Zafar N."/>
            <person name="Bertelli C."/>
            <person name="Schilde C."/>
            <person name="Kianianmomeni A."/>
            <person name="Burglin T.R."/>
            <person name="Frech C."/>
            <person name="Turcotte B."/>
            <person name="Kopec K.O."/>
            <person name="Synnott J.M."/>
            <person name="Choo C."/>
            <person name="Paponov I."/>
            <person name="Finkler A."/>
            <person name="Soon Heng Tan C."/>
            <person name="Hutchins A.P."/>
            <person name="Weinmeier T."/>
            <person name="Rattei T."/>
            <person name="Chu J.S."/>
            <person name="Gimenez G."/>
            <person name="Irimia M."/>
            <person name="Rigden D.J."/>
            <person name="Fitzpatrick D.A."/>
            <person name="Lorenzo-Morales J."/>
            <person name="Bateman A."/>
            <person name="Chiu C.H."/>
            <person name="Tang P."/>
            <person name="Hegemann P."/>
            <person name="Fromm H."/>
            <person name="Raoult D."/>
            <person name="Greub G."/>
            <person name="Miranda-Saavedra D."/>
            <person name="Chen N."/>
            <person name="Nash P."/>
            <person name="Ginger M.L."/>
            <person name="Horn M."/>
            <person name="Schaap P."/>
            <person name="Caler L."/>
            <person name="Loftus B."/>
        </authorList>
    </citation>
    <scope>NUCLEOTIDE SEQUENCE [LARGE SCALE GENOMIC DNA]</scope>
    <source>
        <strain evidence="1 2">Neff</strain>
    </source>
</reference>
<organism evidence="1 2">
    <name type="scientific">Acanthamoeba castellanii (strain ATCC 30010 / Neff)</name>
    <dbReference type="NCBI Taxonomy" id="1257118"/>
    <lineage>
        <taxon>Eukaryota</taxon>
        <taxon>Amoebozoa</taxon>
        <taxon>Discosea</taxon>
        <taxon>Longamoebia</taxon>
        <taxon>Centramoebida</taxon>
        <taxon>Acanthamoebidae</taxon>
        <taxon>Acanthamoeba</taxon>
    </lineage>
</organism>
<dbReference type="AlphaFoldDB" id="L8HA30"/>
<dbReference type="VEuPathDB" id="AmoebaDB:ACA1_181920"/>
<sequence length="70" mass="7573">DYSVSEEIEKLIKFCEDLSGGVGGTFTFKQIFYAKGCGGAFESLVGTMIAAKKQVLLPHPSLISLLPDYL</sequence>
<feature type="non-terminal residue" evidence="1">
    <location>
        <position position="1"/>
    </location>
</feature>
<evidence type="ECO:0000313" key="1">
    <source>
        <dbReference type="EMBL" id="ELR21291.1"/>
    </source>
</evidence>
<dbReference type="EMBL" id="KB007904">
    <property type="protein sequence ID" value="ELR21291.1"/>
    <property type="molecule type" value="Genomic_DNA"/>
</dbReference>
<dbReference type="KEGG" id="acan:ACA1_181920"/>
<dbReference type="Proteomes" id="UP000011083">
    <property type="component" value="Unassembled WGS sequence"/>
</dbReference>
<keyword evidence="2" id="KW-1185">Reference proteome</keyword>
<dbReference type="RefSeq" id="XP_004345835.1">
    <property type="nucleotide sequence ID" value="XM_004345785.1"/>
</dbReference>
<accession>L8HA30</accession>
<gene>
    <name evidence="1" type="ORF">ACA1_181920</name>
</gene>
<protein>
    <submittedName>
        <fullName evidence="1">Uncharacterized protein</fullName>
    </submittedName>
</protein>
<evidence type="ECO:0000313" key="2">
    <source>
        <dbReference type="Proteomes" id="UP000011083"/>
    </source>
</evidence>
<name>L8HA30_ACACF</name>
<dbReference type="GeneID" id="14922167"/>
<proteinExistence type="predicted"/>